<proteinExistence type="inferred from homology"/>
<dbReference type="NCBIfam" id="TIGR00756">
    <property type="entry name" value="PPR"/>
    <property type="match status" value="3"/>
</dbReference>
<comment type="similarity">
    <text evidence="1">Belongs to the PPR family. P subfamily.</text>
</comment>
<evidence type="ECO:0000256" key="1">
    <source>
        <dbReference type="ARBA" id="ARBA00007626"/>
    </source>
</evidence>
<dbReference type="PANTHER" id="PTHR47941">
    <property type="entry name" value="PENTATRICOPEPTIDE REPEAT-CONTAINING PROTEIN 3, MITOCHONDRIAL"/>
    <property type="match status" value="1"/>
</dbReference>
<feature type="repeat" description="PPR" evidence="3">
    <location>
        <begin position="185"/>
        <end position="219"/>
    </location>
</feature>
<evidence type="ECO:0000313" key="4">
    <source>
        <dbReference type="EMBL" id="KAK4415125.1"/>
    </source>
</evidence>
<feature type="repeat" description="PPR" evidence="3">
    <location>
        <begin position="404"/>
        <end position="438"/>
    </location>
</feature>
<dbReference type="PROSITE" id="PS51375">
    <property type="entry name" value="PPR"/>
    <property type="match status" value="4"/>
</dbReference>
<dbReference type="Proteomes" id="UP001293254">
    <property type="component" value="Unassembled WGS sequence"/>
</dbReference>
<dbReference type="Pfam" id="PF01535">
    <property type="entry name" value="PPR"/>
    <property type="match status" value="3"/>
</dbReference>
<accession>A0AAE1XNI5</accession>
<feature type="repeat" description="PPR" evidence="3">
    <location>
        <begin position="224"/>
        <end position="258"/>
    </location>
</feature>
<evidence type="ECO:0000256" key="3">
    <source>
        <dbReference type="PROSITE-ProRule" id="PRU00708"/>
    </source>
</evidence>
<gene>
    <name evidence="4" type="ORF">Salat_2619700</name>
</gene>
<dbReference type="Pfam" id="PF12854">
    <property type="entry name" value="PPR_1"/>
    <property type="match status" value="3"/>
</dbReference>
<dbReference type="Pfam" id="PF13812">
    <property type="entry name" value="PPR_3"/>
    <property type="match status" value="1"/>
</dbReference>
<dbReference type="Gene3D" id="1.25.40.10">
    <property type="entry name" value="Tetratricopeptide repeat domain"/>
    <property type="match status" value="4"/>
</dbReference>
<protein>
    <submittedName>
        <fullName evidence="4">Pentatricopeptide repeat-containing protein</fullName>
    </submittedName>
</protein>
<sequence>MSVRWPRLLTPTHLSQLIRSQKNPLKALDIFNEAKTKYPSYRHNGPVYSTMISILGSSGRLTEMKEIVNRMKEDSCECQDSVFARVIRTYANAGLLHEAISLFKSLPEFNCVNYTESFNTLLEIMVKESKLETCYHFFVENCRGWEIKSRTRSLNLLMHALCLIHRSDLALHIFQEMGYQWCYPERETYRTLMRGLCEDGRLTEATHLLHSMFWRGSQKGCGADVSLYKTLLEALCDSGQVEEAVEVLENVLRKGLKAPRKYYKQLDLGQFHLKDEAGINQVKALIIEALMRGGFPSSDGYRAIAIDLYSEGRIADADKVLKEMHRKGFKSSLPIYEAKVAALFAAGKANEAVDVVEREMMANNFVPTVKLHNSVIKGLCDIKESAWALRYFEKISRQVCCVPDRETYEYLVDGLCCDGKYMEASRMLEKMLINSYWPGDEIYSKLIRGLCLIGKPYKAVMWLEEMISQAKIPEVSVWCSLVSSVCLERQQTDIWTFNALCS</sequence>
<organism evidence="4 5">
    <name type="scientific">Sesamum alatum</name>
    <dbReference type="NCBI Taxonomy" id="300844"/>
    <lineage>
        <taxon>Eukaryota</taxon>
        <taxon>Viridiplantae</taxon>
        <taxon>Streptophyta</taxon>
        <taxon>Embryophyta</taxon>
        <taxon>Tracheophyta</taxon>
        <taxon>Spermatophyta</taxon>
        <taxon>Magnoliopsida</taxon>
        <taxon>eudicotyledons</taxon>
        <taxon>Gunneridae</taxon>
        <taxon>Pentapetalae</taxon>
        <taxon>asterids</taxon>
        <taxon>lamiids</taxon>
        <taxon>Lamiales</taxon>
        <taxon>Pedaliaceae</taxon>
        <taxon>Sesamum</taxon>
    </lineage>
</organism>
<reference evidence="4" key="1">
    <citation type="submission" date="2020-06" db="EMBL/GenBank/DDBJ databases">
        <authorList>
            <person name="Li T."/>
            <person name="Hu X."/>
            <person name="Zhang T."/>
            <person name="Song X."/>
            <person name="Zhang H."/>
            <person name="Dai N."/>
            <person name="Sheng W."/>
            <person name="Hou X."/>
            <person name="Wei L."/>
        </authorList>
    </citation>
    <scope>NUCLEOTIDE SEQUENCE</scope>
    <source>
        <strain evidence="4">3651</strain>
        <tissue evidence="4">Leaf</tissue>
    </source>
</reference>
<reference evidence="4" key="2">
    <citation type="journal article" date="2024" name="Plant">
        <title>Genomic evolution and insights into agronomic trait innovations of Sesamum species.</title>
        <authorList>
            <person name="Miao H."/>
            <person name="Wang L."/>
            <person name="Qu L."/>
            <person name="Liu H."/>
            <person name="Sun Y."/>
            <person name="Le M."/>
            <person name="Wang Q."/>
            <person name="Wei S."/>
            <person name="Zheng Y."/>
            <person name="Lin W."/>
            <person name="Duan Y."/>
            <person name="Cao H."/>
            <person name="Xiong S."/>
            <person name="Wang X."/>
            <person name="Wei L."/>
            <person name="Li C."/>
            <person name="Ma Q."/>
            <person name="Ju M."/>
            <person name="Zhao R."/>
            <person name="Li G."/>
            <person name="Mu C."/>
            <person name="Tian Q."/>
            <person name="Mei H."/>
            <person name="Zhang T."/>
            <person name="Gao T."/>
            <person name="Zhang H."/>
        </authorList>
    </citation>
    <scope>NUCLEOTIDE SEQUENCE</scope>
    <source>
        <strain evidence="4">3651</strain>
    </source>
</reference>
<keyword evidence="5" id="KW-1185">Reference proteome</keyword>
<evidence type="ECO:0000313" key="5">
    <source>
        <dbReference type="Proteomes" id="UP001293254"/>
    </source>
</evidence>
<feature type="repeat" description="PPR" evidence="3">
    <location>
        <begin position="44"/>
        <end position="78"/>
    </location>
</feature>
<dbReference type="AlphaFoldDB" id="A0AAE1XNI5"/>
<comment type="caution">
    <text evidence="4">The sequence shown here is derived from an EMBL/GenBank/DDBJ whole genome shotgun (WGS) entry which is preliminary data.</text>
</comment>
<evidence type="ECO:0000256" key="2">
    <source>
        <dbReference type="ARBA" id="ARBA00022737"/>
    </source>
</evidence>
<name>A0AAE1XNI5_9LAMI</name>
<keyword evidence="2" id="KW-0677">Repeat</keyword>
<dbReference type="EMBL" id="JACGWO010000011">
    <property type="protein sequence ID" value="KAK4415125.1"/>
    <property type="molecule type" value="Genomic_DNA"/>
</dbReference>
<dbReference type="InterPro" id="IPR002885">
    <property type="entry name" value="PPR_rpt"/>
</dbReference>
<dbReference type="InterPro" id="IPR011990">
    <property type="entry name" value="TPR-like_helical_dom_sf"/>
</dbReference>